<reference evidence="1" key="1">
    <citation type="journal article" date="2020" name="Nature">
        <title>Giant virus diversity and host interactions through global metagenomics.</title>
        <authorList>
            <person name="Schulz F."/>
            <person name="Roux S."/>
            <person name="Paez-Espino D."/>
            <person name="Jungbluth S."/>
            <person name="Walsh D.A."/>
            <person name="Denef V.J."/>
            <person name="McMahon K.D."/>
            <person name="Konstantinidis K.T."/>
            <person name="Eloe-Fadrosh E.A."/>
            <person name="Kyrpides N.C."/>
            <person name="Woyke T."/>
        </authorList>
    </citation>
    <scope>NUCLEOTIDE SEQUENCE</scope>
    <source>
        <strain evidence="1">GVMAG-M-3300023184-165</strain>
    </source>
</reference>
<dbReference type="AlphaFoldDB" id="A0A6C0HPL1"/>
<dbReference type="EMBL" id="MN740002">
    <property type="protein sequence ID" value="QHT82621.1"/>
    <property type="molecule type" value="Genomic_DNA"/>
</dbReference>
<proteinExistence type="predicted"/>
<name>A0A6C0HPL1_9ZZZZ</name>
<protein>
    <submittedName>
        <fullName evidence="1">Uncharacterized protein</fullName>
    </submittedName>
</protein>
<organism evidence="1">
    <name type="scientific">viral metagenome</name>
    <dbReference type="NCBI Taxonomy" id="1070528"/>
    <lineage>
        <taxon>unclassified sequences</taxon>
        <taxon>metagenomes</taxon>
        <taxon>organismal metagenomes</taxon>
    </lineage>
</organism>
<accession>A0A6C0HPL1</accession>
<evidence type="ECO:0000313" key="1">
    <source>
        <dbReference type="EMBL" id="QHT82621.1"/>
    </source>
</evidence>
<sequence>MQKSLLLKLARSFNNKSKLQSMQPAHKKIDNKKNLKKLCNRTNNAGQKTYSIENE</sequence>